<evidence type="ECO:0000313" key="9">
    <source>
        <dbReference type="Proteomes" id="UP000799779"/>
    </source>
</evidence>
<dbReference type="EC" id="1.14.99.56" evidence="5"/>
<comment type="catalytic activity">
    <reaction evidence="5">
        <text>[(1-&gt;4)-beta-D-glucosyl]n+m + reduced acceptor + O2 = 4-dehydro-beta-D-glucosyl-[(1-&gt;4)-beta-D-glucosyl]n-1 + [(1-&gt;4)-beta-D-glucosyl]m + acceptor + H2O.</text>
        <dbReference type="EC" id="1.14.99.56"/>
    </reaction>
</comment>
<comment type="cofactor">
    <cofactor evidence="1">
        <name>Cu(2+)</name>
        <dbReference type="ChEBI" id="CHEBI:29036"/>
    </cofactor>
</comment>
<evidence type="ECO:0000256" key="4">
    <source>
        <dbReference type="ARBA" id="ARBA00023157"/>
    </source>
</evidence>
<keyword evidence="9" id="KW-1185">Reference proteome</keyword>
<feature type="chain" id="PRO_5025657042" description="AA9 family lytic polysaccharide monooxygenase" evidence="6">
    <location>
        <begin position="19"/>
        <end position="246"/>
    </location>
</feature>
<keyword evidence="5" id="KW-0624">Polysaccharide degradation</keyword>
<dbReference type="GO" id="GO:0030248">
    <property type="term" value="F:cellulose binding"/>
    <property type="evidence" value="ECO:0007669"/>
    <property type="project" value="UniProtKB-UniRule"/>
</dbReference>
<keyword evidence="4 5" id="KW-1015">Disulfide bond</keyword>
<comment type="subcellular location">
    <subcellularLocation>
        <location evidence="2 5">Secreted</location>
    </subcellularLocation>
</comment>
<evidence type="ECO:0000313" key="8">
    <source>
        <dbReference type="EMBL" id="KAF2007945.1"/>
    </source>
</evidence>
<evidence type="ECO:0000256" key="5">
    <source>
        <dbReference type="RuleBase" id="RU368122"/>
    </source>
</evidence>
<sequence>MKFVIVAALSVLPALSTAHCVAQRVRVNGADNGQLVGIRVPNSNNPIQNVNDANFGCNFGYRTPVSTTVINVKAGDKVGVQWGHVIGGAQFANDPDHPIAKSHKGPTIQYLAKVDNAASAQPSGLKWFKIAEDGLDGSGKWGVDRMISAGGWVDFTLPTCLAPGQYLLRTEIIALHNGNKQGQAQFYIGCAQINVSGSGTSAGTTVSFPGAYSANDPGIFVNIYNAQGQPTGNPPYKIPGPAVMTC</sequence>
<dbReference type="OrthoDB" id="5558646at2759"/>
<evidence type="ECO:0000259" key="7">
    <source>
        <dbReference type="Pfam" id="PF03443"/>
    </source>
</evidence>
<evidence type="ECO:0000256" key="6">
    <source>
        <dbReference type="SAM" id="SignalP"/>
    </source>
</evidence>
<evidence type="ECO:0000256" key="1">
    <source>
        <dbReference type="ARBA" id="ARBA00001973"/>
    </source>
</evidence>
<keyword evidence="8" id="KW-0560">Oxidoreductase</keyword>
<organism evidence="8 9">
    <name type="scientific">Amniculicola lignicola CBS 123094</name>
    <dbReference type="NCBI Taxonomy" id="1392246"/>
    <lineage>
        <taxon>Eukaryota</taxon>
        <taxon>Fungi</taxon>
        <taxon>Dikarya</taxon>
        <taxon>Ascomycota</taxon>
        <taxon>Pezizomycotina</taxon>
        <taxon>Dothideomycetes</taxon>
        <taxon>Pleosporomycetidae</taxon>
        <taxon>Pleosporales</taxon>
        <taxon>Amniculicolaceae</taxon>
        <taxon>Amniculicola</taxon>
    </lineage>
</organism>
<keyword evidence="6" id="KW-0732">Signal</keyword>
<accession>A0A6A5X4Q7</accession>
<name>A0A6A5X4Q7_9PLEO</name>
<feature type="signal peptide" evidence="6">
    <location>
        <begin position="1"/>
        <end position="18"/>
    </location>
</feature>
<comment type="domain">
    <text evidence="5">Has a modular structure: an endo-beta-1,4-glucanase catalytic module at the N-terminus, a linker rich in serines and threonines, and a C-terminal carbohydrate-binding module (CBM).</text>
</comment>
<dbReference type="PANTHER" id="PTHR33353">
    <property type="entry name" value="PUTATIVE (AFU_ORTHOLOGUE AFUA_1G12560)-RELATED"/>
    <property type="match status" value="1"/>
</dbReference>
<protein>
    <recommendedName>
        <fullName evidence="5">AA9 family lytic polysaccharide monooxygenase</fullName>
        <ecNumber evidence="5">1.14.99.56</ecNumber>
    </recommendedName>
    <alternativeName>
        <fullName evidence="5">Endo-beta-1,4-glucanase</fullName>
    </alternativeName>
    <alternativeName>
        <fullName evidence="5">Glycosyl hydrolase 61 family protein</fullName>
    </alternativeName>
</protein>
<feature type="domain" description="Auxiliary Activity family 9 catalytic" evidence="7">
    <location>
        <begin position="19"/>
        <end position="227"/>
    </location>
</feature>
<evidence type="ECO:0000256" key="2">
    <source>
        <dbReference type="ARBA" id="ARBA00004613"/>
    </source>
</evidence>
<dbReference type="GO" id="GO:0030245">
    <property type="term" value="P:cellulose catabolic process"/>
    <property type="evidence" value="ECO:0007669"/>
    <property type="project" value="UniProtKB-UniRule"/>
</dbReference>
<dbReference type="PANTHER" id="PTHR33353:SF13">
    <property type="entry name" value="ENDOGLUCANASE II"/>
    <property type="match status" value="1"/>
</dbReference>
<keyword evidence="3 5" id="KW-0964">Secreted</keyword>
<comment type="function">
    <text evidence="5">Lytic polysaccharide monooxygenase (LMPO) that depolymerizes crystalline and amorphous polysaccharides via the oxidation of scissile alpha- or beta-(1-4)-glycosidic bonds, yielding C1 and/or C4 oxidation products. Catalysis by LPMOs requires the reduction of the active-site copper from Cu(II) to Cu(I) by a reducing agent and H(2)O(2) or O(2) as a cosubstrate.</text>
</comment>
<dbReference type="CDD" id="cd21175">
    <property type="entry name" value="LPMO_AA9"/>
    <property type="match status" value="1"/>
</dbReference>
<dbReference type="Pfam" id="PF03443">
    <property type="entry name" value="AA9"/>
    <property type="match status" value="1"/>
</dbReference>
<dbReference type="AlphaFoldDB" id="A0A6A5X4Q7"/>
<proteinExistence type="predicted"/>
<dbReference type="GO" id="GO:0008810">
    <property type="term" value="F:cellulase activity"/>
    <property type="evidence" value="ECO:0007669"/>
    <property type="project" value="UniProtKB-UniRule"/>
</dbReference>
<dbReference type="InterPro" id="IPR005103">
    <property type="entry name" value="AA9_LPMO"/>
</dbReference>
<keyword evidence="5" id="KW-0136">Cellulose degradation</keyword>
<dbReference type="EMBL" id="ML977556">
    <property type="protein sequence ID" value="KAF2007945.1"/>
    <property type="molecule type" value="Genomic_DNA"/>
</dbReference>
<evidence type="ECO:0000256" key="3">
    <source>
        <dbReference type="ARBA" id="ARBA00022525"/>
    </source>
</evidence>
<dbReference type="GO" id="GO:0005576">
    <property type="term" value="C:extracellular region"/>
    <property type="evidence" value="ECO:0007669"/>
    <property type="project" value="UniProtKB-SubCell"/>
</dbReference>
<reference evidence="8" key="1">
    <citation type="journal article" date="2020" name="Stud. Mycol.">
        <title>101 Dothideomycetes genomes: a test case for predicting lifestyles and emergence of pathogens.</title>
        <authorList>
            <person name="Haridas S."/>
            <person name="Albert R."/>
            <person name="Binder M."/>
            <person name="Bloem J."/>
            <person name="Labutti K."/>
            <person name="Salamov A."/>
            <person name="Andreopoulos B."/>
            <person name="Baker S."/>
            <person name="Barry K."/>
            <person name="Bills G."/>
            <person name="Bluhm B."/>
            <person name="Cannon C."/>
            <person name="Castanera R."/>
            <person name="Culley D."/>
            <person name="Daum C."/>
            <person name="Ezra D."/>
            <person name="Gonzalez J."/>
            <person name="Henrissat B."/>
            <person name="Kuo A."/>
            <person name="Liang C."/>
            <person name="Lipzen A."/>
            <person name="Lutzoni F."/>
            <person name="Magnuson J."/>
            <person name="Mondo S."/>
            <person name="Nolan M."/>
            <person name="Ohm R."/>
            <person name="Pangilinan J."/>
            <person name="Park H.-J."/>
            <person name="Ramirez L."/>
            <person name="Alfaro M."/>
            <person name="Sun H."/>
            <person name="Tritt A."/>
            <person name="Yoshinaga Y."/>
            <person name="Zwiers L.-H."/>
            <person name="Turgeon B."/>
            <person name="Goodwin S."/>
            <person name="Spatafora J."/>
            <person name="Crous P."/>
            <person name="Grigoriev I."/>
        </authorList>
    </citation>
    <scope>NUCLEOTIDE SEQUENCE</scope>
    <source>
        <strain evidence="8">CBS 123094</strain>
    </source>
</reference>
<keyword evidence="5" id="KW-0119">Carbohydrate metabolism</keyword>
<keyword evidence="8" id="KW-0503">Monooxygenase</keyword>
<dbReference type="GO" id="GO:0004497">
    <property type="term" value="F:monooxygenase activity"/>
    <property type="evidence" value="ECO:0007669"/>
    <property type="project" value="UniProtKB-KW"/>
</dbReference>
<dbReference type="Gene3D" id="2.70.50.70">
    <property type="match status" value="1"/>
</dbReference>
<dbReference type="InterPro" id="IPR049892">
    <property type="entry name" value="AA9"/>
</dbReference>
<gene>
    <name evidence="8" type="ORF">P154DRAFT_541243</name>
</gene>
<dbReference type="Proteomes" id="UP000799779">
    <property type="component" value="Unassembled WGS sequence"/>
</dbReference>